<dbReference type="GO" id="GO:0008234">
    <property type="term" value="F:cysteine-type peptidase activity"/>
    <property type="evidence" value="ECO:0007669"/>
    <property type="project" value="UniProtKB-KW"/>
</dbReference>
<evidence type="ECO:0000313" key="6">
    <source>
        <dbReference type="EMBL" id="KAJ8406486.1"/>
    </source>
</evidence>
<evidence type="ECO:0000313" key="7">
    <source>
        <dbReference type="Proteomes" id="UP001221898"/>
    </source>
</evidence>
<dbReference type="AlphaFoldDB" id="A0AAD7SPX6"/>
<keyword evidence="7" id="KW-1185">Reference proteome</keyword>
<protein>
    <recommendedName>
        <fullName evidence="5">OTU domain-containing protein</fullName>
    </recommendedName>
</protein>
<dbReference type="GO" id="GO:0006508">
    <property type="term" value="P:proteolysis"/>
    <property type="evidence" value="ECO:0007669"/>
    <property type="project" value="UniProtKB-KW"/>
</dbReference>
<dbReference type="Proteomes" id="UP001221898">
    <property type="component" value="Unassembled WGS sequence"/>
</dbReference>
<dbReference type="PROSITE" id="PS50802">
    <property type="entry name" value="OTU"/>
    <property type="match status" value="1"/>
</dbReference>
<keyword evidence="1" id="KW-0645">Protease</keyword>
<evidence type="ECO:0000256" key="2">
    <source>
        <dbReference type="ARBA" id="ARBA00022786"/>
    </source>
</evidence>
<feature type="region of interest" description="Disordered" evidence="4">
    <location>
        <begin position="58"/>
        <end position="79"/>
    </location>
</feature>
<proteinExistence type="predicted"/>
<evidence type="ECO:0000256" key="3">
    <source>
        <dbReference type="ARBA" id="ARBA00022807"/>
    </source>
</evidence>
<gene>
    <name evidence="6" type="ORF">AAFF_G00300600</name>
</gene>
<reference evidence="6" key="1">
    <citation type="journal article" date="2023" name="Science">
        <title>Genome structures resolve the early diversification of teleost fishes.</title>
        <authorList>
            <person name="Parey E."/>
            <person name="Louis A."/>
            <person name="Montfort J."/>
            <person name="Bouchez O."/>
            <person name="Roques C."/>
            <person name="Iampietro C."/>
            <person name="Lluch J."/>
            <person name="Castinel A."/>
            <person name="Donnadieu C."/>
            <person name="Desvignes T."/>
            <person name="Floi Bucao C."/>
            <person name="Jouanno E."/>
            <person name="Wen M."/>
            <person name="Mejri S."/>
            <person name="Dirks R."/>
            <person name="Jansen H."/>
            <person name="Henkel C."/>
            <person name="Chen W.J."/>
            <person name="Zahm M."/>
            <person name="Cabau C."/>
            <person name="Klopp C."/>
            <person name="Thompson A.W."/>
            <person name="Robinson-Rechavi M."/>
            <person name="Braasch I."/>
            <person name="Lecointre G."/>
            <person name="Bobe J."/>
            <person name="Postlethwait J.H."/>
            <person name="Berthelot C."/>
            <person name="Roest Crollius H."/>
            <person name="Guiguen Y."/>
        </authorList>
    </citation>
    <scope>NUCLEOTIDE SEQUENCE</scope>
    <source>
        <strain evidence="6">NC1722</strain>
    </source>
</reference>
<keyword evidence="3" id="KW-0788">Thiol protease</keyword>
<evidence type="ECO:0000256" key="1">
    <source>
        <dbReference type="ARBA" id="ARBA00022670"/>
    </source>
</evidence>
<dbReference type="InterPro" id="IPR003323">
    <property type="entry name" value="OTU_dom"/>
</dbReference>
<keyword evidence="2" id="KW-0833">Ubl conjugation pathway</keyword>
<evidence type="ECO:0000256" key="4">
    <source>
        <dbReference type="SAM" id="MobiDB-lite"/>
    </source>
</evidence>
<feature type="domain" description="OTU" evidence="5">
    <location>
        <begin position="142"/>
        <end position="179"/>
    </location>
</feature>
<comment type="caution">
    <text evidence="6">The sequence shown here is derived from an EMBL/GenBank/DDBJ whole genome shotgun (WGS) entry which is preliminary data.</text>
</comment>
<accession>A0AAD7SPX6</accession>
<organism evidence="6 7">
    <name type="scientific">Aldrovandia affinis</name>
    <dbReference type="NCBI Taxonomy" id="143900"/>
    <lineage>
        <taxon>Eukaryota</taxon>
        <taxon>Metazoa</taxon>
        <taxon>Chordata</taxon>
        <taxon>Craniata</taxon>
        <taxon>Vertebrata</taxon>
        <taxon>Euteleostomi</taxon>
        <taxon>Actinopterygii</taxon>
        <taxon>Neopterygii</taxon>
        <taxon>Teleostei</taxon>
        <taxon>Notacanthiformes</taxon>
        <taxon>Halosauridae</taxon>
        <taxon>Aldrovandia</taxon>
    </lineage>
</organism>
<dbReference type="EMBL" id="JAINUG010000043">
    <property type="protein sequence ID" value="KAJ8406486.1"/>
    <property type="molecule type" value="Genomic_DNA"/>
</dbReference>
<keyword evidence="3" id="KW-0378">Hydrolase</keyword>
<evidence type="ECO:0000259" key="5">
    <source>
        <dbReference type="PROSITE" id="PS50802"/>
    </source>
</evidence>
<sequence>MGSRLEPPWTGPYTVVESLSKGRVKLKDVKTDKILSNIYHASNLKIYTDATSTSDVSHHLEHSTIPDRPCDTIEDKPQQPNRLRRELDKTSDTTEYVSKKPKSTSMFSPLSSNARKKLTTVLGLTSTKSIYFGRPSELSQPRRTYKTKGDGNCYFRSISFILTGQRRAMASSEIESCST</sequence>
<name>A0AAD7SPX6_9TELE</name>